<evidence type="ECO:0000256" key="9">
    <source>
        <dbReference type="ARBA" id="ARBA00022786"/>
    </source>
</evidence>
<dbReference type="Pfam" id="PF00179">
    <property type="entry name" value="UQ_con"/>
    <property type="match status" value="1"/>
</dbReference>
<keyword evidence="12" id="KW-0067">ATP-binding</keyword>
<evidence type="ECO:0000256" key="5">
    <source>
        <dbReference type="ARBA" id="ARBA00022723"/>
    </source>
</evidence>
<evidence type="ECO:0000256" key="19">
    <source>
        <dbReference type="RuleBase" id="RU369028"/>
    </source>
</evidence>
<dbReference type="PROSITE" id="PS50127">
    <property type="entry name" value="UBC_2"/>
    <property type="match status" value="1"/>
</dbReference>
<dbReference type="Gene3D" id="1.25.40.20">
    <property type="entry name" value="Ankyrin repeat-containing domain"/>
    <property type="match status" value="1"/>
</dbReference>
<dbReference type="PROSITE" id="PS50003">
    <property type="entry name" value="PH_DOMAIN"/>
    <property type="match status" value="1"/>
</dbReference>
<feature type="compositionally biased region" description="Low complexity" evidence="20">
    <location>
        <begin position="365"/>
        <end position="376"/>
    </location>
</feature>
<dbReference type="SUPFAM" id="SSF48403">
    <property type="entry name" value="Ankyrin repeat"/>
    <property type="match status" value="1"/>
</dbReference>
<dbReference type="PRINTS" id="PR00405">
    <property type="entry name" value="REVINTRACTNG"/>
</dbReference>
<feature type="repeat" description="ANK" evidence="17">
    <location>
        <begin position="682"/>
        <end position="714"/>
    </location>
</feature>
<dbReference type="InterPro" id="IPR038508">
    <property type="entry name" value="ArfGAP_dom_sf"/>
</dbReference>
<dbReference type="GO" id="GO:0010008">
    <property type="term" value="C:endosome membrane"/>
    <property type="evidence" value="ECO:0007669"/>
    <property type="project" value="UniProtKB-SubCell"/>
</dbReference>
<keyword evidence="5 19" id="KW-0479">Metal-binding</keyword>
<dbReference type="SUPFAM" id="SSF57863">
    <property type="entry name" value="ArfGap/RecO-like zinc finger"/>
    <property type="match status" value="1"/>
</dbReference>
<evidence type="ECO:0000256" key="18">
    <source>
        <dbReference type="PROSITE-ProRule" id="PRU00288"/>
    </source>
</evidence>
<evidence type="ECO:0000256" key="13">
    <source>
        <dbReference type="ARBA" id="ARBA00022989"/>
    </source>
</evidence>
<comment type="caution">
    <text evidence="24">The sequence shown here is derived from an EMBL/GenBank/DDBJ whole genome shotgun (WGS) entry which is preliminary data.</text>
</comment>
<gene>
    <name evidence="24" type="primary">cenb5</name>
    <name evidence="24" type="ORF">DAT39_012835</name>
</gene>
<dbReference type="InterPro" id="IPR036770">
    <property type="entry name" value="Ankyrin_rpt-contain_sf"/>
</dbReference>
<accession>A0A8J4UL50</accession>
<keyword evidence="2 19" id="KW-0343">GTPase activation</keyword>
<dbReference type="EMBL" id="QNUK01000235">
    <property type="protein sequence ID" value="KAF5897427.1"/>
    <property type="molecule type" value="Genomic_DNA"/>
</dbReference>
<comment type="activity regulation">
    <text evidence="19">GAP activity stimulated by phosphatidylinositol 4,5-bisphosphate (PIP2) and phosphatidic acid.</text>
</comment>
<keyword evidence="3" id="KW-0808">Transferase</keyword>
<evidence type="ECO:0000259" key="21">
    <source>
        <dbReference type="PROSITE" id="PS50003"/>
    </source>
</evidence>
<keyword evidence="15" id="KW-0472">Membrane</keyword>
<feature type="domain" description="UBC core" evidence="23">
    <location>
        <begin position="876"/>
        <end position="1026"/>
    </location>
</feature>
<dbReference type="FunFam" id="1.10.220.150:FF:000007">
    <property type="entry name" value="Arf-GAP with coiled-coil, ANK repeat and PH domain-containing protein 2"/>
    <property type="match status" value="1"/>
</dbReference>
<dbReference type="GO" id="GO:0005524">
    <property type="term" value="F:ATP binding"/>
    <property type="evidence" value="ECO:0007669"/>
    <property type="project" value="UniProtKB-KW"/>
</dbReference>
<feature type="compositionally biased region" description="Acidic residues" evidence="20">
    <location>
        <begin position="621"/>
        <end position="640"/>
    </location>
</feature>
<evidence type="ECO:0000259" key="23">
    <source>
        <dbReference type="PROSITE" id="PS50127"/>
    </source>
</evidence>
<dbReference type="Pfam" id="PF16746">
    <property type="entry name" value="BAR_3"/>
    <property type="match status" value="1"/>
</dbReference>
<proteinExistence type="predicted"/>
<dbReference type="Gene3D" id="1.10.220.150">
    <property type="entry name" value="Arf GTPase activating protein"/>
    <property type="match status" value="1"/>
</dbReference>
<dbReference type="InterPro" id="IPR001849">
    <property type="entry name" value="PH_domain"/>
</dbReference>
<dbReference type="PROSITE" id="PS50297">
    <property type="entry name" value="ANK_REP_REGION"/>
    <property type="match status" value="1"/>
</dbReference>
<dbReference type="SUPFAM" id="SSF50729">
    <property type="entry name" value="PH domain-like"/>
    <property type="match status" value="1"/>
</dbReference>
<feature type="region of interest" description="Disordered" evidence="20">
    <location>
        <begin position="621"/>
        <end position="643"/>
    </location>
</feature>
<dbReference type="InterPro" id="IPR045258">
    <property type="entry name" value="ACAP1/2/3-like"/>
</dbReference>
<dbReference type="FunFam" id="1.20.1270.60:FF:000025">
    <property type="entry name" value="arf-GAP with coiled-coil, ANK repeat and PH domain-containing protein 2"/>
    <property type="match status" value="1"/>
</dbReference>
<dbReference type="CDD" id="cd23799">
    <property type="entry name" value="UBCc_UBE2J"/>
    <property type="match status" value="1"/>
</dbReference>
<comment type="domain">
    <text evidence="19">The BAR domain mediates homodimerization, it can neither bind membrane nor impart curvature, but instead requires the neighboring PH domain to achieve these functions.</text>
</comment>
<dbReference type="InterPro" id="IPR002110">
    <property type="entry name" value="Ankyrin_rpt"/>
</dbReference>
<evidence type="ECO:0000256" key="16">
    <source>
        <dbReference type="ARBA" id="ARBA00054775"/>
    </source>
</evidence>
<feature type="repeat" description="ANK" evidence="17">
    <location>
        <begin position="715"/>
        <end position="747"/>
    </location>
</feature>
<dbReference type="CDD" id="cd08850">
    <property type="entry name" value="ArfGap_ACAP3"/>
    <property type="match status" value="1"/>
</dbReference>
<dbReference type="OrthoDB" id="10070851at2759"/>
<evidence type="ECO:0000313" key="25">
    <source>
        <dbReference type="Proteomes" id="UP000727407"/>
    </source>
</evidence>
<dbReference type="InterPro" id="IPR016135">
    <property type="entry name" value="UBQ-conjugating_enzyme/RWD"/>
</dbReference>
<feature type="domain" description="Arf-GAP" evidence="22">
    <location>
        <begin position="387"/>
        <end position="509"/>
    </location>
</feature>
<evidence type="ECO:0000256" key="4">
    <source>
        <dbReference type="ARBA" id="ARBA00022692"/>
    </source>
</evidence>
<dbReference type="GO" id="GO:0008270">
    <property type="term" value="F:zinc ion binding"/>
    <property type="evidence" value="ECO:0007669"/>
    <property type="project" value="UniProtKB-KW"/>
</dbReference>
<reference evidence="24" key="1">
    <citation type="submission" date="2020-07" db="EMBL/GenBank/DDBJ databases">
        <title>Clarias magur genome sequencing, assembly and annotation.</title>
        <authorList>
            <person name="Kushwaha B."/>
            <person name="Kumar R."/>
            <person name="Das P."/>
            <person name="Joshi C.G."/>
            <person name="Kumar D."/>
            <person name="Nagpure N.S."/>
            <person name="Pandey M."/>
            <person name="Agarwal S."/>
            <person name="Srivastava S."/>
            <person name="Singh M."/>
            <person name="Sahoo L."/>
            <person name="Jayasankar P."/>
            <person name="Meher P.K."/>
            <person name="Koringa P.G."/>
            <person name="Iquebal M.A."/>
            <person name="Das S.P."/>
            <person name="Bit A."/>
            <person name="Patnaik S."/>
            <person name="Patel N."/>
            <person name="Shah T.M."/>
            <person name="Hinsu A."/>
            <person name="Jena J.K."/>
        </authorList>
    </citation>
    <scope>NUCLEOTIDE SEQUENCE</scope>
    <source>
        <strain evidence="24">CIFAMagur01</strain>
        <tissue evidence="24">Testis</tissue>
    </source>
</reference>
<evidence type="ECO:0000256" key="8">
    <source>
        <dbReference type="ARBA" id="ARBA00022771"/>
    </source>
</evidence>
<dbReference type="Gene3D" id="2.30.29.30">
    <property type="entry name" value="Pleckstrin-homology domain (PH domain)/Phosphotyrosine-binding domain (PTB)"/>
    <property type="match status" value="1"/>
</dbReference>
<feature type="non-terminal residue" evidence="24">
    <location>
        <position position="1"/>
    </location>
</feature>
<dbReference type="InterPro" id="IPR027267">
    <property type="entry name" value="AH/BAR_dom_sf"/>
</dbReference>
<dbReference type="FunFam" id="3.10.110.10:FF:000023">
    <property type="entry name" value="Ubiquitin-conjugating enzyme E2 J2"/>
    <property type="match status" value="1"/>
</dbReference>
<evidence type="ECO:0000256" key="1">
    <source>
        <dbReference type="ARBA" id="ARBA00004586"/>
    </source>
</evidence>
<keyword evidence="9" id="KW-0833">Ubl conjugation pathway</keyword>
<dbReference type="Pfam" id="PF12796">
    <property type="entry name" value="Ank_2"/>
    <property type="match status" value="1"/>
</dbReference>
<evidence type="ECO:0000259" key="22">
    <source>
        <dbReference type="PROSITE" id="PS50115"/>
    </source>
</evidence>
<dbReference type="InterPro" id="IPR037278">
    <property type="entry name" value="ARFGAP/RecO"/>
</dbReference>
<dbReference type="InterPro" id="IPR011993">
    <property type="entry name" value="PH-like_dom_sf"/>
</dbReference>
<evidence type="ECO:0000256" key="3">
    <source>
        <dbReference type="ARBA" id="ARBA00022679"/>
    </source>
</evidence>
<evidence type="ECO:0000256" key="12">
    <source>
        <dbReference type="ARBA" id="ARBA00022840"/>
    </source>
</evidence>
<dbReference type="CDD" id="cd13250">
    <property type="entry name" value="PH_ACAP"/>
    <property type="match status" value="1"/>
</dbReference>
<organism evidence="24 25">
    <name type="scientific">Clarias magur</name>
    <name type="common">Asian catfish</name>
    <name type="synonym">Macropteronotus magur</name>
    <dbReference type="NCBI Taxonomy" id="1594786"/>
    <lineage>
        <taxon>Eukaryota</taxon>
        <taxon>Metazoa</taxon>
        <taxon>Chordata</taxon>
        <taxon>Craniata</taxon>
        <taxon>Vertebrata</taxon>
        <taxon>Euteleostomi</taxon>
        <taxon>Actinopterygii</taxon>
        <taxon>Neopterygii</taxon>
        <taxon>Teleostei</taxon>
        <taxon>Ostariophysi</taxon>
        <taxon>Siluriformes</taxon>
        <taxon>Clariidae</taxon>
        <taxon>Clarias</taxon>
    </lineage>
</organism>
<evidence type="ECO:0000256" key="2">
    <source>
        <dbReference type="ARBA" id="ARBA00022468"/>
    </source>
</evidence>
<dbReference type="GO" id="GO:0005789">
    <property type="term" value="C:endoplasmic reticulum membrane"/>
    <property type="evidence" value="ECO:0007669"/>
    <property type="project" value="UniProtKB-SubCell"/>
</dbReference>
<evidence type="ECO:0000256" key="6">
    <source>
        <dbReference type="ARBA" id="ARBA00022737"/>
    </source>
</evidence>
<evidence type="ECO:0000256" key="15">
    <source>
        <dbReference type="ARBA" id="ARBA00023136"/>
    </source>
</evidence>
<keyword evidence="19" id="KW-0967">Endosome</keyword>
<evidence type="ECO:0000256" key="17">
    <source>
        <dbReference type="PROSITE-ProRule" id="PRU00023"/>
    </source>
</evidence>
<dbReference type="SMART" id="SM00105">
    <property type="entry name" value="ArfGap"/>
    <property type="match status" value="1"/>
</dbReference>
<keyword evidence="6 19" id="KW-0677">Repeat</keyword>
<dbReference type="FunFam" id="2.30.29.30:FF:000026">
    <property type="entry name" value="Arf-GAP with coiled-coil, ANK repeat and PH domain-containing protein 2"/>
    <property type="match status" value="1"/>
</dbReference>
<dbReference type="PANTHER" id="PTHR23180:SF407">
    <property type="entry name" value="ARF-GAP WITH COILED-COIL, ANK REPEAT AND PH DOMAIN-CONTAINING PROTEIN 3"/>
    <property type="match status" value="1"/>
</dbReference>
<keyword evidence="25" id="KW-1185">Reference proteome</keyword>
<dbReference type="InterPro" id="IPR004148">
    <property type="entry name" value="BAR_dom"/>
</dbReference>
<protein>
    <recommendedName>
        <fullName evidence="19">Arf-GAP with coiled-coil, ANK repeat and PH domain-containing protein</fullName>
        <shortName evidence="19">Cnt-b</shortName>
    </recommendedName>
    <alternativeName>
        <fullName evidence="19">Centaurin-beta</fullName>
    </alternativeName>
</protein>
<dbReference type="InterPro" id="IPR001164">
    <property type="entry name" value="ArfGAP_dom"/>
</dbReference>
<feature type="domain" description="PH" evidence="21">
    <location>
        <begin position="252"/>
        <end position="347"/>
    </location>
</feature>
<dbReference type="Pfam" id="PF01412">
    <property type="entry name" value="ArfGap"/>
    <property type="match status" value="1"/>
</dbReference>
<sequence>ANIDEVETEVVEIEAKLDKLVKLCSGMIEAGKAYVSANKLFVNGIRDLSQQCKKDEMISECLEKCGASLQEIVNYHMILFDQAQRSVKQQLHNFVKEDVRKFKETKKHFDRVREDLEIAQVKNAQAPRNKPHEVEEATGSLNITRKCYRHLALDYVLQINVLQAKKKFEILDAMLSFMHAQYSLFQQGFNLLDEIDPYMKKLAAELDQLVIDSAMEKRDMEHKHATIQQRTLLQDFAYDDPKMEFNVDAPNGVVMEGYLFKRASNAFKTWNRRWFSIQNSQLVYQKKLKDSLTVVVEDLRLCSVKPCEDIERRFCFEVVSPSKSCMLQAESEKLRQAWIQAVQASIASAYRESPDSYYTERLDRTASPSTSSIDSASEPRERSVRAESVLQRVQCVPGNDVCCDCGQADPRWASINLGILLCIECSGIHRSLGVHCSKVRSLTLDSWEPELLKLMCELGNSVINHIYEGTCEEQGMKKPGANSPRQEKEAWIRAKYVEKKFLKKIGTAQALVNSERKSERRWAVKKCRRYHSTTAVPKHRRKYRQDPGSGSLCSATTALERKFRRDSLFCPDELDSLFSYFDTSSGPRSLSSDSGLGGSSDGSTDVLLFGPVVDSVTEEECEVSEDSSGEVELEPEASDPEDARELHPGALLYKACQARNLPVMAEALAHGADVNSVNDEDEGKSPLIQAVIGGSLIACEFLLQNGADVNQRDLKGRGPLHHATYLGHTGQVCLFLKRGATQNDGDDDGQDPLSIAVQAANADIVTLLRLARMNEEMRESEGPLGQPGDTTYLDIFREFSHMASHNPEKLKRRSIHFRHSFSVCDGPNSSPRTACGSHGTQFCNGTSLEILPQAHDSSTVTCGLMSRNINKRAPTTATQRLKQDYLRIKKDPVPYICAEPLPSNILEWHYLVRGPENTPYEGGYYHGKLIFPREFPFKPPSIYMTTPNGRFKCNTRLCLSITDFHPDMWNPAWSVSTILTGLLSFMLEKGPTLGSIETSDFTKRQLASQSLAFNIKDKVFCELFPDVVD</sequence>
<dbReference type="PROSITE" id="PS50115">
    <property type="entry name" value="ARFGAP"/>
    <property type="match status" value="1"/>
</dbReference>
<dbReference type="SMART" id="SM00233">
    <property type="entry name" value="PH"/>
    <property type="match status" value="1"/>
</dbReference>
<dbReference type="FunFam" id="1.25.40.20:FF:000020">
    <property type="entry name" value="Arf-GAP with coiled-coil, ANK repeat and PH domain-containing protein 2"/>
    <property type="match status" value="1"/>
</dbReference>
<feature type="region of interest" description="Disordered" evidence="20">
    <location>
        <begin position="361"/>
        <end position="385"/>
    </location>
</feature>
<comment type="function">
    <text evidence="16">Catalyzes the covalent attachment of ubiquitin to other proteins. Seems to function in the selective degradation of misfolded membrane proteins from the endoplasmic reticulum (ERAD). In cooperation with the GATOR2 complex, catalyzes 'Lys-6'-linked ubiquitination of NPRL2.</text>
</comment>
<dbReference type="SUPFAM" id="SSF54495">
    <property type="entry name" value="UBC-like"/>
    <property type="match status" value="1"/>
</dbReference>
<feature type="non-terminal residue" evidence="24">
    <location>
        <position position="1029"/>
    </location>
</feature>
<evidence type="ECO:0000256" key="20">
    <source>
        <dbReference type="SAM" id="MobiDB-lite"/>
    </source>
</evidence>
<dbReference type="PANTHER" id="PTHR23180">
    <property type="entry name" value="CENTAURIN/ARF"/>
    <property type="match status" value="1"/>
</dbReference>
<keyword evidence="13" id="KW-1133">Transmembrane helix</keyword>
<evidence type="ECO:0000256" key="14">
    <source>
        <dbReference type="ARBA" id="ARBA00023043"/>
    </source>
</evidence>
<evidence type="ECO:0000256" key="7">
    <source>
        <dbReference type="ARBA" id="ARBA00022741"/>
    </source>
</evidence>
<evidence type="ECO:0000256" key="10">
    <source>
        <dbReference type="ARBA" id="ARBA00022824"/>
    </source>
</evidence>
<keyword evidence="11 19" id="KW-0862">Zinc</keyword>
<evidence type="ECO:0000256" key="11">
    <source>
        <dbReference type="ARBA" id="ARBA00022833"/>
    </source>
</evidence>
<name>A0A8J4UL50_CLAMG</name>
<comment type="function">
    <text evidence="19">GTPase-activating protein for the ADP ribosylation factor family.</text>
</comment>
<dbReference type="SMART" id="SM00212">
    <property type="entry name" value="UBCc"/>
    <property type="match status" value="1"/>
</dbReference>
<comment type="domain">
    <text evidence="19">PH domain binds phospholipids including phosphatidic acid, phosphatidylinositol 3-phosphate, phosphatidylinositol 3,5-bisphosphate (PIP2) and phosphatidylinositol 3,4,5-trisphosphate (PIP3). May mediate protein binding to PIP2 or PIP3 containing membranes.</text>
</comment>
<dbReference type="Proteomes" id="UP000727407">
    <property type="component" value="Unassembled WGS sequence"/>
</dbReference>
<dbReference type="PROSITE" id="PS50088">
    <property type="entry name" value="ANK_REPEAT"/>
    <property type="match status" value="2"/>
</dbReference>
<dbReference type="SUPFAM" id="SSF103657">
    <property type="entry name" value="BAR/IMD domain-like"/>
    <property type="match status" value="1"/>
</dbReference>
<dbReference type="GO" id="GO:0016740">
    <property type="term" value="F:transferase activity"/>
    <property type="evidence" value="ECO:0007669"/>
    <property type="project" value="UniProtKB-KW"/>
</dbReference>
<dbReference type="AlphaFoldDB" id="A0A8J4UL50"/>
<dbReference type="Gene3D" id="1.20.1270.60">
    <property type="entry name" value="Arfaptin homology (AH) domain/BAR domain"/>
    <property type="match status" value="1"/>
</dbReference>
<dbReference type="Pfam" id="PF00169">
    <property type="entry name" value="PH"/>
    <property type="match status" value="1"/>
</dbReference>
<keyword evidence="8 18" id="KW-0863">Zinc-finger</keyword>
<keyword evidence="14 17" id="KW-0040">ANK repeat</keyword>
<dbReference type="InterPro" id="IPR000608">
    <property type="entry name" value="UBC"/>
</dbReference>
<dbReference type="SMART" id="SM00248">
    <property type="entry name" value="ANK"/>
    <property type="match status" value="4"/>
</dbReference>
<keyword evidence="4" id="KW-0812">Transmembrane</keyword>
<evidence type="ECO:0000313" key="24">
    <source>
        <dbReference type="EMBL" id="KAF5897427.1"/>
    </source>
</evidence>
<dbReference type="Gene3D" id="3.10.110.10">
    <property type="entry name" value="Ubiquitin Conjugating Enzyme"/>
    <property type="match status" value="1"/>
</dbReference>
<dbReference type="GO" id="GO:0005096">
    <property type="term" value="F:GTPase activator activity"/>
    <property type="evidence" value="ECO:0007669"/>
    <property type="project" value="UniProtKB-KW"/>
</dbReference>
<comment type="subcellular location">
    <subcellularLocation>
        <location evidence="1">Endoplasmic reticulum membrane</location>
    </subcellularLocation>
    <subcellularLocation>
        <location evidence="19">Endosome membrane</location>
        <topology evidence="19">Peripheral membrane protein</topology>
    </subcellularLocation>
</comment>
<keyword evidence="7" id="KW-0547">Nucleotide-binding</keyword>
<keyword evidence="10" id="KW-0256">Endoplasmic reticulum</keyword>